<evidence type="ECO:0000256" key="2">
    <source>
        <dbReference type="ARBA" id="ARBA00022475"/>
    </source>
</evidence>
<feature type="compositionally biased region" description="Low complexity" evidence="7">
    <location>
        <begin position="106"/>
        <end position="131"/>
    </location>
</feature>
<evidence type="ECO:0000256" key="8">
    <source>
        <dbReference type="SAM" id="Phobius"/>
    </source>
</evidence>
<evidence type="ECO:0000256" key="6">
    <source>
        <dbReference type="ARBA" id="ARBA00023136"/>
    </source>
</evidence>
<dbReference type="CDD" id="cd00060">
    <property type="entry name" value="FHA"/>
    <property type="match status" value="1"/>
</dbReference>
<dbReference type="Proteomes" id="UP000218165">
    <property type="component" value="Chromosome"/>
</dbReference>
<feature type="transmembrane region" description="Helical" evidence="8">
    <location>
        <begin position="182"/>
        <end position="205"/>
    </location>
</feature>
<evidence type="ECO:0000313" key="10">
    <source>
        <dbReference type="EMBL" id="ATG51504.1"/>
    </source>
</evidence>
<feature type="region of interest" description="Disordered" evidence="7">
    <location>
        <begin position="99"/>
        <end position="139"/>
    </location>
</feature>
<dbReference type="AlphaFoldDB" id="A0A291GNF9"/>
<dbReference type="Gene3D" id="2.60.200.20">
    <property type="match status" value="1"/>
</dbReference>
<dbReference type="InterPro" id="IPR051791">
    <property type="entry name" value="Pra-immunoreactive"/>
</dbReference>
<feature type="compositionally biased region" description="Pro residues" evidence="7">
    <location>
        <begin position="401"/>
        <end position="412"/>
    </location>
</feature>
<keyword evidence="3" id="KW-0597">Phosphoprotein</keyword>
<keyword evidence="4 8" id="KW-0812">Transmembrane</keyword>
<protein>
    <recommendedName>
        <fullName evidence="9">FHA domain-containing protein</fullName>
    </recommendedName>
</protein>
<feature type="compositionally biased region" description="Low complexity" evidence="7">
    <location>
        <begin position="413"/>
        <end position="422"/>
    </location>
</feature>
<keyword evidence="2" id="KW-1003">Cell membrane</keyword>
<gene>
    <name evidence="10" type="ORF">CFK38_08145</name>
</gene>
<evidence type="ECO:0000256" key="3">
    <source>
        <dbReference type="ARBA" id="ARBA00022553"/>
    </source>
</evidence>
<organism evidence="10 11">
    <name type="scientific">Brachybacterium vulturis</name>
    <dbReference type="NCBI Taxonomy" id="2017484"/>
    <lineage>
        <taxon>Bacteria</taxon>
        <taxon>Bacillati</taxon>
        <taxon>Actinomycetota</taxon>
        <taxon>Actinomycetes</taxon>
        <taxon>Micrococcales</taxon>
        <taxon>Dermabacteraceae</taxon>
        <taxon>Brachybacterium</taxon>
    </lineage>
</organism>
<feature type="compositionally biased region" description="Low complexity" evidence="7">
    <location>
        <begin position="323"/>
        <end position="334"/>
    </location>
</feature>
<evidence type="ECO:0000256" key="5">
    <source>
        <dbReference type="ARBA" id="ARBA00022989"/>
    </source>
</evidence>
<evidence type="ECO:0000256" key="4">
    <source>
        <dbReference type="ARBA" id="ARBA00022692"/>
    </source>
</evidence>
<evidence type="ECO:0000256" key="1">
    <source>
        <dbReference type="ARBA" id="ARBA00004651"/>
    </source>
</evidence>
<dbReference type="InterPro" id="IPR010432">
    <property type="entry name" value="RDD"/>
</dbReference>
<dbReference type="Pfam" id="PF06271">
    <property type="entry name" value="RDD"/>
    <property type="match status" value="1"/>
</dbReference>
<name>A0A291GNF9_9MICO</name>
<dbReference type="InterPro" id="IPR008984">
    <property type="entry name" value="SMAD_FHA_dom_sf"/>
</dbReference>
<dbReference type="GO" id="GO:0005886">
    <property type="term" value="C:plasma membrane"/>
    <property type="evidence" value="ECO:0007669"/>
    <property type="project" value="UniProtKB-SubCell"/>
</dbReference>
<dbReference type="SUPFAM" id="SSF49879">
    <property type="entry name" value="SMAD/FHA domain"/>
    <property type="match status" value="1"/>
</dbReference>
<feature type="region of interest" description="Disordered" evidence="7">
    <location>
        <begin position="320"/>
        <end position="468"/>
    </location>
</feature>
<evidence type="ECO:0000259" key="9">
    <source>
        <dbReference type="PROSITE" id="PS50006"/>
    </source>
</evidence>
<feature type="domain" description="FHA" evidence="9">
    <location>
        <begin position="521"/>
        <end position="572"/>
    </location>
</feature>
<dbReference type="PANTHER" id="PTHR36115">
    <property type="entry name" value="PROLINE-RICH ANTIGEN HOMOLOG-RELATED"/>
    <property type="match status" value="1"/>
</dbReference>
<proteinExistence type="predicted"/>
<evidence type="ECO:0000256" key="7">
    <source>
        <dbReference type="SAM" id="MobiDB-lite"/>
    </source>
</evidence>
<reference evidence="11" key="1">
    <citation type="submission" date="2017-09" db="EMBL/GenBank/DDBJ databases">
        <title>Brachybacterium sp. VM2412.</title>
        <authorList>
            <person name="Tak E.J."/>
            <person name="Bae J.-W."/>
        </authorList>
    </citation>
    <scope>NUCLEOTIDE SEQUENCE [LARGE SCALE GENOMIC DNA]</scope>
    <source>
        <strain evidence="11">VM2412</strain>
    </source>
</reference>
<dbReference type="OrthoDB" id="3254248at2"/>
<dbReference type="Pfam" id="PF00498">
    <property type="entry name" value="FHA"/>
    <property type="match status" value="1"/>
</dbReference>
<dbReference type="PANTHER" id="PTHR36115:SF6">
    <property type="entry name" value="PROLINE-RICH ANTIGEN HOMOLOG"/>
    <property type="match status" value="1"/>
</dbReference>
<keyword evidence="5 8" id="KW-1133">Transmembrane helix</keyword>
<dbReference type="KEGG" id="brz:CFK38_08145"/>
<feature type="transmembrane region" description="Helical" evidence="8">
    <location>
        <begin position="149"/>
        <end position="175"/>
    </location>
</feature>
<keyword evidence="11" id="KW-1185">Reference proteome</keyword>
<evidence type="ECO:0000313" key="11">
    <source>
        <dbReference type="Proteomes" id="UP000218165"/>
    </source>
</evidence>
<dbReference type="InterPro" id="IPR000253">
    <property type="entry name" value="FHA_dom"/>
</dbReference>
<accession>A0A291GNF9</accession>
<feature type="region of interest" description="Disordered" evidence="7">
    <location>
        <begin position="34"/>
        <end position="67"/>
    </location>
</feature>
<dbReference type="EMBL" id="CP023563">
    <property type="protein sequence ID" value="ATG51504.1"/>
    <property type="molecule type" value="Genomic_DNA"/>
</dbReference>
<sequence length="609" mass="63072">MGQTRYCSTCGTLLADGAVICGECGARYQASPYERRATDAPGAWSQAPAPRSRDLGRGEGVTSPEEGVELITRDALRPENPSATTLRSREQYDQVMVTQPPMQQNGPGYASGAPSGPGSPVAAPGAPSAGPEMEPPLDGCSPASPLKRFLAALLDAVISTLMVVPVIVGVSVMVASGTAGTLSLVLIGVGVALPLAYVLLMVWLVGAKGFSLGKLILGLRLTRTTAGGPIGFLRSAGRWVLYGLVPPVMALSIFLDPKQHLRGFHDRVVDSTVVDLKTGRDPMKPRPDDFERAGAEHYLGAPSVAVSTHENLLAEPGAAWKDSAQSAPAQPEPAGWGEAQQPEPAGWGEAQQPGAPSPYAPHRSGGSAPSAADAPMTSAPWSSPPAPDPAASQQPAGGGWAPPPIDPIPPSQPSWGQPQSAPEAPLSGDAQGWAPPPPSPQPVQASPAPYGPGNGYPPSDLTGDAWDVEDDGVDEQTRLTVADDPLGDLEQTRISAVQLPAVKQLRLSTDDGGERIVEKAVVIGRNPAAPGEEVLFVMKDDTRSVSKTHLRIDGTGDEVTVTDLGSTNGSSILRADGSRESLVPDSPTVLPTGAQVTLGDRTVTVERMQ</sequence>
<keyword evidence="6 8" id="KW-0472">Membrane</keyword>
<feature type="compositionally biased region" description="Low complexity" evidence="7">
    <location>
        <begin position="364"/>
        <end position="381"/>
    </location>
</feature>
<dbReference type="PROSITE" id="PS50006">
    <property type="entry name" value="FHA_DOMAIN"/>
    <property type="match status" value="1"/>
</dbReference>
<comment type="subcellular location">
    <subcellularLocation>
        <location evidence="1">Cell membrane</location>
        <topology evidence="1">Multi-pass membrane protein</topology>
    </subcellularLocation>
</comment>